<accession>K0SVH8</accession>
<gene>
    <name evidence="2" type="ORF">THAOC_09288</name>
</gene>
<name>K0SVH8_THAOC</name>
<reference evidence="2 3" key="1">
    <citation type="journal article" date="2012" name="Genome Biol.">
        <title>Genome and low-iron response of an oceanic diatom adapted to chronic iron limitation.</title>
        <authorList>
            <person name="Lommer M."/>
            <person name="Specht M."/>
            <person name="Roy A.S."/>
            <person name="Kraemer L."/>
            <person name="Andreson R."/>
            <person name="Gutowska M.A."/>
            <person name="Wolf J."/>
            <person name="Bergner S.V."/>
            <person name="Schilhabel M.B."/>
            <person name="Klostermeier U.C."/>
            <person name="Beiko R.G."/>
            <person name="Rosenstiel P."/>
            <person name="Hippler M."/>
            <person name="Laroche J."/>
        </authorList>
    </citation>
    <scope>NUCLEOTIDE SEQUENCE [LARGE SCALE GENOMIC DNA]</scope>
    <source>
        <strain evidence="2 3">CCMP1005</strain>
    </source>
</reference>
<evidence type="ECO:0000256" key="1">
    <source>
        <dbReference type="SAM" id="MobiDB-lite"/>
    </source>
</evidence>
<evidence type="ECO:0000313" key="2">
    <source>
        <dbReference type="EMBL" id="EJK69455.1"/>
    </source>
</evidence>
<keyword evidence="3" id="KW-1185">Reference proteome</keyword>
<feature type="compositionally biased region" description="Low complexity" evidence="1">
    <location>
        <begin position="173"/>
        <end position="183"/>
    </location>
</feature>
<organism evidence="2 3">
    <name type="scientific">Thalassiosira oceanica</name>
    <name type="common">Marine diatom</name>
    <dbReference type="NCBI Taxonomy" id="159749"/>
    <lineage>
        <taxon>Eukaryota</taxon>
        <taxon>Sar</taxon>
        <taxon>Stramenopiles</taxon>
        <taxon>Ochrophyta</taxon>
        <taxon>Bacillariophyta</taxon>
        <taxon>Coscinodiscophyceae</taxon>
        <taxon>Thalassiosirophycidae</taxon>
        <taxon>Thalassiosirales</taxon>
        <taxon>Thalassiosiraceae</taxon>
        <taxon>Thalassiosira</taxon>
    </lineage>
</organism>
<feature type="compositionally biased region" description="Basic and acidic residues" evidence="1">
    <location>
        <begin position="64"/>
        <end position="77"/>
    </location>
</feature>
<feature type="region of interest" description="Disordered" evidence="1">
    <location>
        <begin position="24"/>
        <end position="110"/>
    </location>
</feature>
<comment type="caution">
    <text evidence="2">The sequence shown here is derived from an EMBL/GenBank/DDBJ whole genome shotgun (WGS) entry which is preliminary data.</text>
</comment>
<protein>
    <submittedName>
        <fullName evidence="2">Uncharacterized protein</fullName>
    </submittedName>
</protein>
<dbReference type="EMBL" id="AGNL01010045">
    <property type="protein sequence ID" value="EJK69455.1"/>
    <property type="molecule type" value="Genomic_DNA"/>
</dbReference>
<feature type="region of interest" description="Disordered" evidence="1">
    <location>
        <begin position="157"/>
        <end position="209"/>
    </location>
</feature>
<sequence length="209" mass="21982">MAVDLLSSRPRTVGETFIEAGLEVAKGGGDTAERKADGPLCPPGRGAGGQVPKRVFVGGGPSLRESRPRKEMRKGEPAEEEEEEESSPQQQGRGAWERESRSRLLPHNPVSPAMESALADVDVVVGHLAAAFLEANDLRRVQGSRVQATCRRLGGTMGAHDANDEDTQTALSGGRRAIPAAGRPRPEQGGAGADGGVGRRPPRATDRTP</sequence>
<evidence type="ECO:0000313" key="3">
    <source>
        <dbReference type="Proteomes" id="UP000266841"/>
    </source>
</evidence>
<feature type="compositionally biased region" description="Gly residues" evidence="1">
    <location>
        <begin position="189"/>
        <end position="198"/>
    </location>
</feature>
<proteinExistence type="predicted"/>
<dbReference type="Proteomes" id="UP000266841">
    <property type="component" value="Unassembled WGS sequence"/>
</dbReference>
<dbReference type="AlphaFoldDB" id="K0SVH8"/>